<dbReference type="EMBL" id="JASJQH010007038">
    <property type="protein sequence ID" value="KAK9719734.1"/>
    <property type="molecule type" value="Genomic_DNA"/>
</dbReference>
<keyword evidence="2" id="KW-1185">Reference proteome</keyword>
<name>A0ABR2W4C6_9FUNG</name>
<evidence type="ECO:0000313" key="2">
    <source>
        <dbReference type="Proteomes" id="UP001479436"/>
    </source>
</evidence>
<comment type="caution">
    <text evidence="1">The sequence shown here is derived from an EMBL/GenBank/DDBJ whole genome shotgun (WGS) entry which is preliminary data.</text>
</comment>
<gene>
    <name evidence="1" type="ORF">K7432_004613</name>
</gene>
<sequence length="146" mass="17039">MKTFITAMEPIRRALSFDKSRERPNKPLYKDRFITIQRDHISVHKYYPYGTSRKVWIKDISSLNTLDHLSNSTSYQIYGICLKPIWWALDVSRIKGRSSKELLVLGVYDHWMHVGASVERPSEAIPLLRGLIDNTNARRISASRYD</sequence>
<accession>A0ABR2W4C6</accession>
<dbReference type="PANTHER" id="PTHR35373:SF4">
    <property type="entry name" value="PEPTIDASE_M16_M DOMAIN-CONTAINING PROTEIN"/>
    <property type="match status" value="1"/>
</dbReference>
<dbReference type="Proteomes" id="UP001479436">
    <property type="component" value="Unassembled WGS sequence"/>
</dbReference>
<organism evidence="1 2">
    <name type="scientific">Basidiobolus ranarum</name>
    <dbReference type="NCBI Taxonomy" id="34480"/>
    <lineage>
        <taxon>Eukaryota</taxon>
        <taxon>Fungi</taxon>
        <taxon>Fungi incertae sedis</taxon>
        <taxon>Zoopagomycota</taxon>
        <taxon>Entomophthoromycotina</taxon>
        <taxon>Basidiobolomycetes</taxon>
        <taxon>Basidiobolales</taxon>
        <taxon>Basidiobolaceae</taxon>
        <taxon>Basidiobolus</taxon>
    </lineage>
</organism>
<evidence type="ECO:0000313" key="1">
    <source>
        <dbReference type="EMBL" id="KAK9719734.1"/>
    </source>
</evidence>
<reference evidence="1 2" key="1">
    <citation type="submission" date="2023-04" db="EMBL/GenBank/DDBJ databases">
        <title>Genome of Basidiobolus ranarum AG-B5.</title>
        <authorList>
            <person name="Stajich J.E."/>
            <person name="Carter-House D."/>
            <person name="Gryganskyi A."/>
        </authorList>
    </citation>
    <scope>NUCLEOTIDE SEQUENCE [LARGE SCALE GENOMIC DNA]</scope>
    <source>
        <strain evidence="1 2">AG-B5</strain>
    </source>
</reference>
<proteinExistence type="predicted"/>
<dbReference type="PANTHER" id="PTHR35373">
    <property type="entry name" value="PROTEIN CBG16894"/>
    <property type="match status" value="1"/>
</dbReference>
<protein>
    <submittedName>
        <fullName evidence="1">Uncharacterized protein</fullName>
    </submittedName>
</protein>